<organism evidence="2 3">
    <name type="scientific">Turneriella parva (strain ATCC BAA-1111 / DSM 21527 / NCTC 11395 / H)</name>
    <name type="common">Leptospira parva</name>
    <dbReference type="NCBI Taxonomy" id="869212"/>
    <lineage>
        <taxon>Bacteria</taxon>
        <taxon>Pseudomonadati</taxon>
        <taxon>Spirochaetota</taxon>
        <taxon>Spirochaetia</taxon>
        <taxon>Leptospirales</taxon>
        <taxon>Leptospiraceae</taxon>
        <taxon>Turneriella</taxon>
    </lineage>
</organism>
<keyword evidence="3" id="KW-1185">Reference proteome</keyword>
<feature type="signal peptide" evidence="1">
    <location>
        <begin position="1"/>
        <end position="21"/>
    </location>
</feature>
<sequence length="362" mass="41486">MRALVLALLPAILLVSCARFRSSTLTPEKVFSLAIAEDKARFPRQGGVYHEIPGRVGVLKDWVAFSEPSEKTVKLYRSGKLVFAVRAQEKDKSKSDAKTVEALRVPGRIAMGGNDDFFVENYLPPEGENKDASVRGGYKILQFDFKGKLLRAIGRKGLSELVFENILWFDTDSRGNLWVLYRYLDELHLDRYEGGRLAFEFRQNDCEAMTLDKKQMEMLKDKNSIVHCEYIYPFYSGERVMLSSRIDRVDPESDKKQLTLAYRIVKIKNIADAAPETVFARLTNAEDHPYLPQGKDSVGIWQNLDAGKVRIGRYSLDGDLRNSLVIEISGRPTEWRQIWQTLSGEIYGIRIFADQFEVHRFR</sequence>
<evidence type="ECO:0000256" key="1">
    <source>
        <dbReference type="SAM" id="SignalP"/>
    </source>
</evidence>
<dbReference type="AlphaFoldDB" id="I4BBW6"/>
<dbReference type="InterPro" id="IPR058072">
    <property type="entry name" value="LIC12708-like"/>
</dbReference>
<dbReference type="RefSeq" id="WP_014805248.1">
    <property type="nucleotide sequence ID" value="NC_018020.1"/>
</dbReference>
<dbReference type="STRING" id="869212.Turpa_4140"/>
<evidence type="ECO:0008006" key="4">
    <source>
        <dbReference type="Google" id="ProtNLM"/>
    </source>
</evidence>
<feature type="chain" id="PRO_5003686704" description="Lipoprotein" evidence="1">
    <location>
        <begin position="22"/>
        <end position="362"/>
    </location>
</feature>
<reference evidence="2 3" key="1">
    <citation type="submission" date="2012-06" db="EMBL/GenBank/DDBJ databases">
        <title>The complete chromosome of genome of Turneriella parva DSM 21527.</title>
        <authorList>
            <consortium name="US DOE Joint Genome Institute (JGI-PGF)"/>
            <person name="Lucas S."/>
            <person name="Han J."/>
            <person name="Lapidus A."/>
            <person name="Bruce D."/>
            <person name="Goodwin L."/>
            <person name="Pitluck S."/>
            <person name="Peters L."/>
            <person name="Kyrpides N."/>
            <person name="Mavromatis K."/>
            <person name="Ivanova N."/>
            <person name="Mikhailova N."/>
            <person name="Chertkov O."/>
            <person name="Detter J.C."/>
            <person name="Tapia R."/>
            <person name="Han C."/>
            <person name="Land M."/>
            <person name="Hauser L."/>
            <person name="Markowitz V."/>
            <person name="Cheng J.-F."/>
            <person name="Hugenholtz P."/>
            <person name="Woyke T."/>
            <person name="Wu D."/>
            <person name="Gronow S."/>
            <person name="Wellnitz S."/>
            <person name="Brambilla E."/>
            <person name="Klenk H.-P."/>
            <person name="Eisen J.A."/>
        </authorList>
    </citation>
    <scope>NUCLEOTIDE SEQUENCE [LARGE SCALE GENOMIC DNA]</scope>
    <source>
        <strain evidence="3">ATCC BAA-1111 / DSM 21527 / NCTC 11395 / H</strain>
    </source>
</reference>
<keyword evidence="1" id="KW-0732">Signal</keyword>
<protein>
    <recommendedName>
        <fullName evidence="4">Lipoprotein</fullName>
    </recommendedName>
</protein>
<dbReference type="Proteomes" id="UP000006048">
    <property type="component" value="Chromosome"/>
</dbReference>
<dbReference type="PROSITE" id="PS51257">
    <property type="entry name" value="PROKAR_LIPOPROTEIN"/>
    <property type="match status" value="1"/>
</dbReference>
<accession>I4BBW6</accession>
<dbReference type="EMBL" id="CP002959">
    <property type="protein sequence ID" value="AFM14773.1"/>
    <property type="molecule type" value="Genomic_DNA"/>
</dbReference>
<gene>
    <name evidence="2" type="ordered locus">Turpa_4140</name>
</gene>
<dbReference type="KEGG" id="tpx:Turpa_4140"/>
<proteinExistence type="predicted"/>
<dbReference type="NCBIfam" id="NF047780">
    <property type="entry name" value="LIC12708_fam"/>
    <property type="match status" value="1"/>
</dbReference>
<evidence type="ECO:0000313" key="3">
    <source>
        <dbReference type="Proteomes" id="UP000006048"/>
    </source>
</evidence>
<name>I4BBW6_TURPD</name>
<dbReference type="HOGENOM" id="CLU_764927_0_0_12"/>
<evidence type="ECO:0000313" key="2">
    <source>
        <dbReference type="EMBL" id="AFM14773.1"/>
    </source>
</evidence>